<proteinExistence type="predicted"/>
<dbReference type="AlphaFoldDB" id="A0A927IR41"/>
<sequence length="47" mass="4797">MQRRGSASSADNGPLGQRGYVILGMALGAWAAVAFLGFGIWTALSLG</sequence>
<dbReference type="EMBL" id="JACYFU010000003">
    <property type="protein sequence ID" value="MBD8066300.1"/>
    <property type="molecule type" value="Genomic_DNA"/>
</dbReference>
<keyword evidence="3" id="KW-1185">Reference proteome</keyword>
<evidence type="ECO:0000313" key="2">
    <source>
        <dbReference type="EMBL" id="MBD8066300.1"/>
    </source>
</evidence>
<dbReference type="Proteomes" id="UP000654108">
    <property type="component" value="Unassembled WGS sequence"/>
</dbReference>
<gene>
    <name evidence="2" type="ORF">IC608_12550</name>
</gene>
<evidence type="ECO:0000256" key="1">
    <source>
        <dbReference type="SAM" id="Phobius"/>
    </source>
</evidence>
<keyword evidence="1" id="KW-0472">Membrane</keyword>
<organism evidence="2 3">
    <name type="scientific">Devosia oryzisoli</name>
    <dbReference type="NCBI Taxonomy" id="2774138"/>
    <lineage>
        <taxon>Bacteria</taxon>
        <taxon>Pseudomonadati</taxon>
        <taxon>Pseudomonadota</taxon>
        <taxon>Alphaproteobacteria</taxon>
        <taxon>Hyphomicrobiales</taxon>
        <taxon>Devosiaceae</taxon>
        <taxon>Devosia</taxon>
    </lineage>
</organism>
<keyword evidence="1" id="KW-1133">Transmembrane helix</keyword>
<feature type="transmembrane region" description="Helical" evidence="1">
    <location>
        <begin position="20"/>
        <end position="44"/>
    </location>
</feature>
<reference evidence="2" key="1">
    <citation type="submission" date="2020-09" db="EMBL/GenBank/DDBJ databases">
        <title>Genome seq and assembly of Devosia sp.</title>
        <authorList>
            <person name="Chhetri G."/>
        </authorList>
    </citation>
    <scope>NUCLEOTIDE SEQUENCE</scope>
    <source>
        <strain evidence="2">PTR5</strain>
    </source>
</reference>
<keyword evidence="1" id="KW-0812">Transmembrane</keyword>
<protein>
    <submittedName>
        <fullName evidence="2">Uncharacterized protein</fullName>
    </submittedName>
</protein>
<accession>A0A927IR41</accession>
<evidence type="ECO:0000313" key="3">
    <source>
        <dbReference type="Proteomes" id="UP000654108"/>
    </source>
</evidence>
<comment type="caution">
    <text evidence="2">The sequence shown here is derived from an EMBL/GenBank/DDBJ whole genome shotgun (WGS) entry which is preliminary data.</text>
</comment>
<name>A0A927IR41_9HYPH</name>